<evidence type="ECO:0000313" key="14">
    <source>
        <dbReference type="RefSeq" id="XP_030378105.1"/>
    </source>
</evidence>
<dbReference type="Gene3D" id="3.30.160.60">
    <property type="entry name" value="Classic Zinc Finger"/>
    <property type="match status" value="3"/>
</dbReference>
<evidence type="ECO:0000256" key="5">
    <source>
        <dbReference type="ARBA" id="ARBA00022833"/>
    </source>
</evidence>
<feature type="compositionally biased region" description="Acidic residues" evidence="11">
    <location>
        <begin position="183"/>
        <end position="211"/>
    </location>
</feature>
<dbReference type="FunFam" id="3.30.160.60:FF:000446">
    <property type="entry name" value="Zinc finger protein"/>
    <property type="match status" value="1"/>
</dbReference>
<feature type="domain" description="C2H2-type" evidence="12">
    <location>
        <begin position="324"/>
        <end position="352"/>
    </location>
</feature>
<protein>
    <submittedName>
        <fullName evidence="14">Zinc finger and BTB domain-containing protein 17</fullName>
    </submittedName>
</protein>
<feature type="region of interest" description="Disordered" evidence="11">
    <location>
        <begin position="182"/>
        <end position="216"/>
    </location>
</feature>
<keyword evidence="13" id="KW-1185">Reference proteome</keyword>
<evidence type="ECO:0000256" key="4">
    <source>
        <dbReference type="ARBA" id="ARBA00022771"/>
    </source>
</evidence>
<dbReference type="Pfam" id="PF00096">
    <property type="entry name" value="zf-C2H2"/>
    <property type="match status" value="1"/>
</dbReference>
<keyword evidence="7" id="KW-0238">DNA-binding</keyword>
<evidence type="ECO:0000256" key="2">
    <source>
        <dbReference type="ARBA" id="ARBA00022723"/>
    </source>
</evidence>
<evidence type="ECO:0000256" key="8">
    <source>
        <dbReference type="ARBA" id="ARBA00023163"/>
    </source>
</evidence>
<dbReference type="PROSITE" id="PS50157">
    <property type="entry name" value="ZINC_FINGER_C2H2_2"/>
    <property type="match status" value="4"/>
</dbReference>
<dbReference type="PANTHER" id="PTHR16515">
    <property type="entry name" value="PR DOMAIN ZINC FINGER PROTEIN"/>
    <property type="match status" value="1"/>
</dbReference>
<dbReference type="PANTHER" id="PTHR16515:SF49">
    <property type="entry name" value="GASTRULA ZINC FINGER PROTEIN XLCGF49.1-LIKE-RELATED"/>
    <property type="match status" value="1"/>
</dbReference>
<evidence type="ECO:0000256" key="6">
    <source>
        <dbReference type="ARBA" id="ARBA00023015"/>
    </source>
</evidence>
<reference evidence="14" key="1">
    <citation type="submission" date="2025-08" db="UniProtKB">
        <authorList>
            <consortium name="RefSeq"/>
        </authorList>
    </citation>
    <scope>IDENTIFICATION</scope>
    <source>
        <strain evidence="14">11010-0011.00</strain>
        <tissue evidence="14">Whole body</tissue>
    </source>
</reference>
<feature type="domain" description="C2H2-type" evidence="12">
    <location>
        <begin position="296"/>
        <end position="323"/>
    </location>
</feature>
<evidence type="ECO:0000256" key="9">
    <source>
        <dbReference type="ARBA" id="ARBA00023242"/>
    </source>
</evidence>
<dbReference type="SUPFAM" id="SSF57667">
    <property type="entry name" value="beta-beta-alpha zinc fingers"/>
    <property type="match status" value="3"/>
</dbReference>
<keyword evidence="2" id="KW-0479">Metal-binding</keyword>
<dbReference type="SMART" id="SM00355">
    <property type="entry name" value="ZnF_C2H2"/>
    <property type="match status" value="7"/>
</dbReference>
<sequence>MNVDMSDIIEFALPAKTTVYDHDGVEGDAGSDTNTRYVVILDGAEGVGTTEQLHVYNDEEFLIVNEDVNGDELLIDEAELQQQLRSCDDLQQSILRVPKSELFSEDDFIITEQDLGNLEDLVEEDGVELKYNDSPVSTPPPPPSQVLPSRVSALGNKYPMNKLKNNSQSLIRDTRTQMLLQQQDDDVDEEEEDDEEEDDEELLAQESDDEPATVVKPSDKMMDEFKGPRRYLLFDDLIATIVDFDEDSTPIVEFSMISGAHDEKLPVECGICPDVMHKTKLSKHQKTHLVPGTNRYACIYCTETYRDCKYLAGHARRHMGIRPYVCELCKLYFSTKQDLRVHNQRRHLEKEHICEMCGKTFAQNTQLKRHREATHENKRRFHCQYCEKAYYKNFSLQEHIRNVHMGKRRMLSCPFCGMQCRDAHKMARHRKDMHLNQDSYVCHLCQEEFTDINYFDAHKRSIQCRSNTRRLVKEQRDTPNDIVDDEEAIGMLEDEFDEDAGLLIEGVGDNEIADVEVKDDDCQTHNGTQQFVAQYNYDESQLVENAVDEGLLDDEQYLEMEDIQQHFQPQQSQQHVQTVQYQQQLSQEFIGEDLIYEITLESEDN</sequence>
<dbReference type="InterPro" id="IPR050331">
    <property type="entry name" value="Zinc_finger"/>
</dbReference>
<keyword evidence="3" id="KW-0677">Repeat</keyword>
<comment type="subcellular location">
    <subcellularLocation>
        <location evidence="1">Nucleus</location>
    </subcellularLocation>
</comment>
<evidence type="ECO:0000313" key="13">
    <source>
        <dbReference type="Proteomes" id="UP000504634"/>
    </source>
</evidence>
<dbReference type="GO" id="GO:0010468">
    <property type="term" value="P:regulation of gene expression"/>
    <property type="evidence" value="ECO:0007669"/>
    <property type="project" value="TreeGrafter"/>
</dbReference>
<dbReference type="PROSITE" id="PS00028">
    <property type="entry name" value="ZINC_FINGER_C2H2_1"/>
    <property type="match status" value="4"/>
</dbReference>
<dbReference type="Proteomes" id="UP000504634">
    <property type="component" value="Unplaced"/>
</dbReference>
<dbReference type="GO" id="GO:0008270">
    <property type="term" value="F:zinc ion binding"/>
    <property type="evidence" value="ECO:0007669"/>
    <property type="project" value="UniProtKB-KW"/>
</dbReference>
<dbReference type="AlphaFoldDB" id="A0A6J2TRG5"/>
<dbReference type="RefSeq" id="XP_030378105.1">
    <property type="nucleotide sequence ID" value="XM_030522245.1"/>
</dbReference>
<evidence type="ECO:0000256" key="1">
    <source>
        <dbReference type="ARBA" id="ARBA00004123"/>
    </source>
</evidence>
<dbReference type="GO" id="GO:0003677">
    <property type="term" value="F:DNA binding"/>
    <property type="evidence" value="ECO:0007669"/>
    <property type="project" value="UniProtKB-KW"/>
</dbReference>
<evidence type="ECO:0000259" key="12">
    <source>
        <dbReference type="PROSITE" id="PS50157"/>
    </source>
</evidence>
<evidence type="ECO:0000256" key="7">
    <source>
        <dbReference type="ARBA" id="ARBA00023125"/>
    </source>
</evidence>
<keyword evidence="9" id="KW-0539">Nucleus</keyword>
<accession>A0A6J2TRG5</accession>
<dbReference type="FunFam" id="3.30.160.60:FF:005264">
    <property type="match status" value="1"/>
</dbReference>
<keyword evidence="4 10" id="KW-0863">Zinc-finger</keyword>
<dbReference type="OrthoDB" id="10039931at2759"/>
<dbReference type="InterPro" id="IPR036236">
    <property type="entry name" value="Znf_C2H2_sf"/>
</dbReference>
<dbReference type="InterPro" id="IPR013087">
    <property type="entry name" value="Znf_C2H2_type"/>
</dbReference>
<dbReference type="GeneID" id="115626779"/>
<keyword evidence="8" id="KW-0804">Transcription</keyword>
<evidence type="ECO:0000256" key="3">
    <source>
        <dbReference type="ARBA" id="ARBA00022737"/>
    </source>
</evidence>
<name>A0A6J2TRG5_DROLE</name>
<evidence type="ECO:0000256" key="10">
    <source>
        <dbReference type="PROSITE-ProRule" id="PRU00042"/>
    </source>
</evidence>
<organism evidence="13 14">
    <name type="scientific">Drosophila lebanonensis</name>
    <name type="common">Fruit fly</name>
    <name type="synonym">Scaptodrosophila lebanonensis</name>
    <dbReference type="NCBI Taxonomy" id="7225"/>
    <lineage>
        <taxon>Eukaryota</taxon>
        <taxon>Metazoa</taxon>
        <taxon>Ecdysozoa</taxon>
        <taxon>Arthropoda</taxon>
        <taxon>Hexapoda</taxon>
        <taxon>Insecta</taxon>
        <taxon>Pterygota</taxon>
        <taxon>Neoptera</taxon>
        <taxon>Endopterygota</taxon>
        <taxon>Diptera</taxon>
        <taxon>Brachycera</taxon>
        <taxon>Muscomorpha</taxon>
        <taxon>Ephydroidea</taxon>
        <taxon>Drosophilidae</taxon>
        <taxon>Scaptodrosophila</taxon>
    </lineage>
</organism>
<proteinExistence type="predicted"/>
<feature type="domain" description="C2H2-type" evidence="12">
    <location>
        <begin position="352"/>
        <end position="380"/>
    </location>
</feature>
<keyword evidence="5" id="KW-0862">Zinc</keyword>
<gene>
    <name evidence="14" type="primary">LOC115626779</name>
</gene>
<feature type="domain" description="C2H2-type" evidence="12">
    <location>
        <begin position="381"/>
        <end position="409"/>
    </location>
</feature>
<keyword evidence="6" id="KW-0805">Transcription regulation</keyword>
<evidence type="ECO:0000256" key="11">
    <source>
        <dbReference type="SAM" id="MobiDB-lite"/>
    </source>
</evidence>
<dbReference type="GO" id="GO:0005634">
    <property type="term" value="C:nucleus"/>
    <property type="evidence" value="ECO:0007669"/>
    <property type="project" value="UniProtKB-SubCell"/>
</dbReference>